<dbReference type="SMART" id="SM00784">
    <property type="entry name" value="SPT2"/>
    <property type="match status" value="1"/>
</dbReference>
<evidence type="ECO:0000313" key="5">
    <source>
        <dbReference type="Proteomes" id="UP000053647"/>
    </source>
</evidence>
<feature type="compositionally biased region" description="Basic and acidic residues" evidence="3">
    <location>
        <begin position="443"/>
        <end position="461"/>
    </location>
</feature>
<dbReference type="OrthoDB" id="6259853at2759"/>
<dbReference type="AlphaFoldDB" id="A0A0C9TZS0"/>
<dbReference type="Proteomes" id="UP000053647">
    <property type="component" value="Unassembled WGS sequence"/>
</dbReference>
<feature type="compositionally biased region" description="Polar residues" evidence="3">
    <location>
        <begin position="183"/>
        <end position="199"/>
    </location>
</feature>
<comment type="similarity">
    <text evidence="1">Belongs to the SPT2 family.</text>
</comment>
<dbReference type="EMBL" id="KN819359">
    <property type="protein sequence ID" value="KIJ12791.1"/>
    <property type="molecule type" value="Genomic_DNA"/>
</dbReference>
<feature type="region of interest" description="Disordered" evidence="3">
    <location>
        <begin position="251"/>
        <end position="398"/>
    </location>
</feature>
<evidence type="ECO:0000313" key="4">
    <source>
        <dbReference type="EMBL" id="KIJ12791.1"/>
    </source>
</evidence>
<reference evidence="4 5" key="1">
    <citation type="submission" date="2014-06" db="EMBL/GenBank/DDBJ databases">
        <authorList>
            <consortium name="DOE Joint Genome Institute"/>
            <person name="Kuo A."/>
            <person name="Kohler A."/>
            <person name="Nagy L.G."/>
            <person name="Floudas D."/>
            <person name="Copeland A."/>
            <person name="Barry K.W."/>
            <person name="Cichocki N."/>
            <person name="Veneault-Fourrey C."/>
            <person name="LaButti K."/>
            <person name="Lindquist E.A."/>
            <person name="Lipzen A."/>
            <person name="Lundell T."/>
            <person name="Morin E."/>
            <person name="Murat C."/>
            <person name="Sun H."/>
            <person name="Tunlid A."/>
            <person name="Henrissat B."/>
            <person name="Grigoriev I.V."/>
            <person name="Hibbett D.S."/>
            <person name="Martin F."/>
            <person name="Nordberg H.P."/>
            <person name="Cantor M.N."/>
            <person name="Hua S.X."/>
        </authorList>
    </citation>
    <scope>NUCLEOTIDE SEQUENCE [LARGE SCALE GENOMIC DNA]</scope>
    <source>
        <strain evidence="4 5">ATCC 200175</strain>
    </source>
</reference>
<feature type="compositionally biased region" description="Polar residues" evidence="3">
    <location>
        <begin position="352"/>
        <end position="361"/>
    </location>
</feature>
<feature type="compositionally biased region" description="Low complexity" evidence="3">
    <location>
        <begin position="262"/>
        <end position="276"/>
    </location>
</feature>
<evidence type="ECO:0000256" key="1">
    <source>
        <dbReference type="ARBA" id="ARBA00006461"/>
    </source>
</evidence>
<dbReference type="HOGENOM" id="CLU_046161_0_0_1"/>
<dbReference type="GO" id="GO:0005730">
    <property type="term" value="C:nucleolus"/>
    <property type="evidence" value="ECO:0007669"/>
    <property type="project" value="TreeGrafter"/>
</dbReference>
<feature type="compositionally biased region" description="Polar residues" evidence="3">
    <location>
        <begin position="320"/>
        <end position="329"/>
    </location>
</feature>
<reference evidence="5" key="2">
    <citation type="submission" date="2015-01" db="EMBL/GenBank/DDBJ databases">
        <title>Evolutionary Origins and Diversification of the Mycorrhizal Mutualists.</title>
        <authorList>
            <consortium name="DOE Joint Genome Institute"/>
            <consortium name="Mycorrhizal Genomics Consortium"/>
            <person name="Kohler A."/>
            <person name="Kuo A."/>
            <person name="Nagy L.G."/>
            <person name="Floudas D."/>
            <person name="Copeland A."/>
            <person name="Barry K.W."/>
            <person name="Cichocki N."/>
            <person name="Veneault-Fourrey C."/>
            <person name="LaButti K."/>
            <person name="Lindquist E.A."/>
            <person name="Lipzen A."/>
            <person name="Lundell T."/>
            <person name="Morin E."/>
            <person name="Murat C."/>
            <person name="Riley R."/>
            <person name="Ohm R."/>
            <person name="Sun H."/>
            <person name="Tunlid A."/>
            <person name="Henrissat B."/>
            <person name="Grigoriev I.V."/>
            <person name="Hibbett D.S."/>
            <person name="Martin F."/>
        </authorList>
    </citation>
    <scope>NUCLEOTIDE SEQUENCE [LARGE SCALE GENOMIC DNA]</scope>
    <source>
        <strain evidence="5">ATCC 200175</strain>
    </source>
</reference>
<dbReference type="PANTHER" id="PTHR22691">
    <property type="entry name" value="YEAST SPT2-RELATED"/>
    <property type="match status" value="1"/>
</dbReference>
<dbReference type="GO" id="GO:0003677">
    <property type="term" value="F:DNA binding"/>
    <property type="evidence" value="ECO:0007669"/>
    <property type="project" value="TreeGrafter"/>
</dbReference>
<keyword evidence="2" id="KW-0175">Coiled coil</keyword>
<feature type="compositionally biased region" description="Low complexity" evidence="3">
    <location>
        <begin position="337"/>
        <end position="351"/>
    </location>
</feature>
<sequence>MSGFAALMALSASQTKEAQSAVQTALQQRQRNEELKRKKQEDLERKQREEDAKLRQKRFEDEKKQRELEARKEAEQARVEAEQARREGEARATLLYGPKKARHQGPKWPSSSTGVKEEVRRRGMAEEGHDDSRAGSPAMALTREEKRRRRVDAELRRTYQLKRNSTFSGYSKAGRSLPGGAIDSTSAPTSESGAPTQSVKARLAALPNTLTKLNVNKRDTRTIDEILQDRAKAKIATLDGDEAREFSDWFGKAKRKEFSGPTSTQSSATLASAHSSGANSPRPLGTKAASQSTFKSSASTTKTSSQTSSTKTSSQFKSTPNMKPSSSSKMALDSKYPSTAAKSARSRSPASQLKSQPSKSTLAARSGAAPPRKRPRSPSLSLSPPPQKRRAASPEDAIRSEIWKLFGKDRHSYVARDVLSDDEDMEADAGVVMREEMRSARLAKREDEQALEAEKRHEEEKRRRKRERERQGL</sequence>
<feature type="region of interest" description="Disordered" evidence="3">
    <location>
        <begin position="443"/>
        <end position="473"/>
    </location>
</feature>
<organism evidence="4 5">
    <name type="scientific">Paxillus involutus ATCC 200175</name>
    <dbReference type="NCBI Taxonomy" id="664439"/>
    <lineage>
        <taxon>Eukaryota</taxon>
        <taxon>Fungi</taxon>
        <taxon>Dikarya</taxon>
        <taxon>Basidiomycota</taxon>
        <taxon>Agaricomycotina</taxon>
        <taxon>Agaricomycetes</taxon>
        <taxon>Agaricomycetidae</taxon>
        <taxon>Boletales</taxon>
        <taxon>Paxilineae</taxon>
        <taxon>Paxillaceae</taxon>
        <taxon>Paxillus</taxon>
    </lineage>
</organism>
<protein>
    <submittedName>
        <fullName evidence="4">Uncharacterized protein</fullName>
    </submittedName>
</protein>
<dbReference type="InterPro" id="IPR013256">
    <property type="entry name" value="Chromatin_SPT2"/>
</dbReference>
<proteinExistence type="inferred from homology"/>
<feature type="region of interest" description="Disordered" evidence="3">
    <location>
        <begin position="21"/>
        <end position="199"/>
    </location>
</feature>
<evidence type="ECO:0000256" key="2">
    <source>
        <dbReference type="ARBA" id="ARBA00023054"/>
    </source>
</evidence>
<dbReference type="PANTHER" id="PTHR22691:SF8">
    <property type="entry name" value="PROTEIN SPT2 HOMOLOG"/>
    <property type="match status" value="1"/>
</dbReference>
<dbReference type="GO" id="GO:0042393">
    <property type="term" value="F:histone binding"/>
    <property type="evidence" value="ECO:0007669"/>
    <property type="project" value="TreeGrafter"/>
</dbReference>
<name>A0A0C9TZS0_PAXIN</name>
<feature type="compositionally biased region" description="Basic and acidic residues" evidence="3">
    <location>
        <begin position="30"/>
        <end position="90"/>
    </location>
</feature>
<feature type="compositionally biased region" description="Low complexity" evidence="3">
    <location>
        <begin position="286"/>
        <end position="319"/>
    </location>
</feature>
<keyword evidence="5" id="KW-1185">Reference proteome</keyword>
<gene>
    <name evidence="4" type="ORF">PAXINDRAFT_170991</name>
</gene>
<dbReference type="Pfam" id="PF08243">
    <property type="entry name" value="SPT2"/>
    <property type="match status" value="1"/>
</dbReference>
<evidence type="ECO:0000256" key="3">
    <source>
        <dbReference type="SAM" id="MobiDB-lite"/>
    </source>
</evidence>
<accession>A0A0C9TZS0</accession>
<feature type="compositionally biased region" description="Basic and acidic residues" evidence="3">
    <location>
        <begin position="115"/>
        <end position="133"/>
    </location>
</feature>
<dbReference type="GO" id="GO:0006360">
    <property type="term" value="P:transcription by RNA polymerase I"/>
    <property type="evidence" value="ECO:0007669"/>
    <property type="project" value="TreeGrafter"/>
</dbReference>
<dbReference type="GO" id="GO:0006334">
    <property type="term" value="P:nucleosome assembly"/>
    <property type="evidence" value="ECO:0007669"/>
    <property type="project" value="TreeGrafter"/>
</dbReference>